<evidence type="ECO:0000256" key="1">
    <source>
        <dbReference type="SAM" id="Phobius"/>
    </source>
</evidence>
<protein>
    <submittedName>
        <fullName evidence="2">Uncharacterized protein</fullName>
    </submittedName>
</protein>
<keyword evidence="3" id="KW-1185">Reference proteome</keyword>
<sequence length="693" mass="74774">MASHPSPPAWAEASSHLLPAQGEPHPYPSQWQQKVHSDTDTDVLRPDHYVSSIPAGPPHKSTFLQKLSATWTFELFGLLVSAASLAAMVYVLQRYDRQRIPDWGSLSFNTLISILAVVGKMAALYGATSAISQLKWVWLAGHEKKLIDYKTFDSGSRGASGAMMLAWALKGRSVAVLGAFAIIIGAAAGPFAQQIVHFYDAEYVDVARTSWLAKADILDSLGPKYDYSTWTLDPIFKANAITALFLPTQEVLTQPRFNCPTGNCTWAPFSTLGFCPACVDVSSQLRRTCKTVFDSNNRTTAQTCTVTFPGGNEPVSLWYVADPDFDGASEYMVLNSTRSDNATALTNLSWPPTIYQSIRAAVPTDELGGTQNPSLEVDGTPANNGIHILKNDTRCVKPQIPYPHSQHPCSHISPSNPSALIPTPKLTSTPKPSFIGSECAILPCVRRIQASVTRSEYSETILDTFTIPDHPYTPPNPITLTPPWNHPPKAYTIHPEWLESLSVTHPSPLGGQLLGRGHTTDSNMAIRVVDLPPPGGFSRANDALQAVFYANFTGTTCPTPDDNVACAFRALGAALTKSVRDLAVVRNGTAVPYVVEGRVNVVGTFVRVEWAWLGLPVAVWGLSVVTVLVAMGKSRGVPLWRDSALPLVLLYGENAEVGGRGVQEAALSARAETVKVHLVGDEGSGLRILTKGG</sequence>
<dbReference type="AlphaFoldDB" id="Q2HHP1"/>
<proteinExistence type="predicted"/>
<dbReference type="InParanoid" id="Q2HHP1"/>
<name>Q2HHP1_CHAGB</name>
<keyword evidence="1" id="KW-1133">Transmembrane helix</keyword>
<reference evidence="3" key="1">
    <citation type="journal article" date="2015" name="Genome Announc.">
        <title>Draft genome sequence of the cellulolytic fungus Chaetomium globosum.</title>
        <authorList>
            <person name="Cuomo C.A."/>
            <person name="Untereiner W.A."/>
            <person name="Ma L.-J."/>
            <person name="Grabherr M."/>
            <person name="Birren B.W."/>
        </authorList>
    </citation>
    <scope>NUCLEOTIDE SEQUENCE [LARGE SCALE GENOMIC DNA]</scope>
    <source>
        <strain evidence="3">ATCC 6205 / CBS 148.51 / DSM 1962 / NBRC 6347 / NRRL 1970</strain>
    </source>
</reference>
<dbReference type="VEuPathDB" id="FungiDB:CHGG_00263"/>
<organism evidence="2 3">
    <name type="scientific">Chaetomium globosum (strain ATCC 6205 / CBS 148.51 / DSM 1962 / NBRC 6347 / NRRL 1970)</name>
    <name type="common">Soil fungus</name>
    <dbReference type="NCBI Taxonomy" id="306901"/>
    <lineage>
        <taxon>Eukaryota</taxon>
        <taxon>Fungi</taxon>
        <taxon>Dikarya</taxon>
        <taxon>Ascomycota</taxon>
        <taxon>Pezizomycotina</taxon>
        <taxon>Sordariomycetes</taxon>
        <taxon>Sordariomycetidae</taxon>
        <taxon>Sordariales</taxon>
        <taxon>Chaetomiaceae</taxon>
        <taxon>Chaetomium</taxon>
    </lineage>
</organism>
<keyword evidence="1" id="KW-0472">Membrane</keyword>
<dbReference type="OMA" id="GCIAFPL"/>
<dbReference type="OrthoDB" id="5376804at2759"/>
<evidence type="ECO:0000313" key="3">
    <source>
        <dbReference type="Proteomes" id="UP000001056"/>
    </source>
</evidence>
<dbReference type="HOGENOM" id="CLU_015092_4_1_1"/>
<dbReference type="eggNOG" id="ENOG502RZ8N">
    <property type="taxonomic scope" value="Eukaryota"/>
</dbReference>
<dbReference type="STRING" id="306901.Q2HHP1"/>
<feature type="transmembrane region" description="Helical" evidence="1">
    <location>
        <begin position="173"/>
        <end position="192"/>
    </location>
</feature>
<dbReference type="EMBL" id="CH408029">
    <property type="protein sequence ID" value="EAQ92028.1"/>
    <property type="molecule type" value="Genomic_DNA"/>
</dbReference>
<gene>
    <name evidence="2" type="ORF">CHGG_00263</name>
</gene>
<keyword evidence="1" id="KW-0812">Transmembrane</keyword>
<dbReference type="GeneID" id="4387619"/>
<evidence type="ECO:0000313" key="2">
    <source>
        <dbReference type="EMBL" id="EAQ92028.1"/>
    </source>
</evidence>
<dbReference type="Pfam" id="PF11374">
    <property type="entry name" value="DUF3176"/>
    <property type="match status" value="1"/>
</dbReference>
<dbReference type="PANTHER" id="PTHR35394">
    <property type="entry name" value="DUF3176 DOMAIN-CONTAINING PROTEIN"/>
    <property type="match status" value="1"/>
</dbReference>
<dbReference type="InterPro" id="IPR021514">
    <property type="entry name" value="DUF3176"/>
</dbReference>
<dbReference type="PANTHER" id="PTHR35394:SF5">
    <property type="entry name" value="DUF3176 DOMAIN-CONTAINING PROTEIN"/>
    <property type="match status" value="1"/>
</dbReference>
<feature type="transmembrane region" description="Helical" evidence="1">
    <location>
        <begin position="71"/>
        <end position="92"/>
    </location>
</feature>
<feature type="transmembrane region" description="Helical" evidence="1">
    <location>
        <begin position="610"/>
        <end position="631"/>
    </location>
</feature>
<dbReference type="Proteomes" id="UP000001056">
    <property type="component" value="Unassembled WGS sequence"/>
</dbReference>
<dbReference type="RefSeq" id="XP_001219484.1">
    <property type="nucleotide sequence ID" value="XM_001219483.1"/>
</dbReference>
<accession>Q2HHP1</accession>